<dbReference type="GO" id="GO:0002682">
    <property type="term" value="P:regulation of immune system process"/>
    <property type="evidence" value="ECO:0007669"/>
    <property type="project" value="UniProtKB-ARBA"/>
</dbReference>
<sequence>MIGAQTIFLKVVLLGESGVGKTALLNRFLHKQFTSAYKSTIGADFLTQEIQINDRIVTLQIWDTAGQERFNSMGKVFYRGADCCIFVFDVTKPKTLSSLEFWIQEFQSNAGEVSSSFQYLVVGNRIDLENERSVPKGEALEWCKSHGGLKYIETSAKTGENVDRAFYSIATEVTKLIEPKEMIKTQEVDLKSQKKYDGDTISCCANKF</sequence>
<dbReference type="NCBIfam" id="TIGR00231">
    <property type="entry name" value="small_GTP"/>
    <property type="match status" value="1"/>
</dbReference>
<dbReference type="PANTHER" id="PTHR47981">
    <property type="entry name" value="RAB FAMILY"/>
    <property type="match status" value="1"/>
</dbReference>
<comment type="similarity">
    <text evidence="1">Belongs to the small GTPase superfamily. Rab family.</text>
</comment>
<name>A0A6B2LJB4_9EUKA</name>
<dbReference type="InterPro" id="IPR001806">
    <property type="entry name" value="Small_GTPase"/>
</dbReference>
<dbReference type="GO" id="GO:0005525">
    <property type="term" value="F:GTP binding"/>
    <property type="evidence" value="ECO:0007669"/>
    <property type="project" value="UniProtKB-KW"/>
</dbReference>
<evidence type="ECO:0000256" key="7">
    <source>
        <dbReference type="ARBA" id="ARBA00023289"/>
    </source>
</evidence>
<dbReference type="PROSITE" id="PS51420">
    <property type="entry name" value="RHO"/>
    <property type="match status" value="1"/>
</dbReference>
<dbReference type="SMART" id="SM00175">
    <property type="entry name" value="RAB"/>
    <property type="match status" value="1"/>
</dbReference>
<dbReference type="EMBL" id="GIBP01007819">
    <property type="protein sequence ID" value="NDV36788.1"/>
    <property type="molecule type" value="Transcribed_RNA"/>
</dbReference>
<dbReference type="PANTHER" id="PTHR47981:SF20">
    <property type="entry name" value="RAS-RELATED PROTEIN RAB-7A"/>
    <property type="match status" value="1"/>
</dbReference>
<dbReference type="GO" id="GO:0005764">
    <property type="term" value="C:lysosome"/>
    <property type="evidence" value="ECO:0007669"/>
    <property type="project" value="UniProtKB-ARBA"/>
</dbReference>
<dbReference type="SUPFAM" id="SSF52540">
    <property type="entry name" value="P-loop containing nucleoside triphosphate hydrolases"/>
    <property type="match status" value="1"/>
</dbReference>
<evidence type="ECO:0000256" key="6">
    <source>
        <dbReference type="ARBA" id="ARBA00023288"/>
    </source>
</evidence>
<keyword evidence="7" id="KW-0636">Prenylation</keyword>
<keyword evidence="4" id="KW-0653">Protein transport</keyword>
<evidence type="ECO:0000256" key="3">
    <source>
        <dbReference type="ARBA" id="ARBA00022741"/>
    </source>
</evidence>
<dbReference type="GO" id="GO:0003924">
    <property type="term" value="F:GTPase activity"/>
    <property type="evidence" value="ECO:0007669"/>
    <property type="project" value="InterPro"/>
</dbReference>
<dbReference type="PRINTS" id="PR00449">
    <property type="entry name" value="RASTRNSFRMNG"/>
</dbReference>
<dbReference type="AlphaFoldDB" id="A0A6B2LJB4"/>
<dbReference type="SMART" id="SM00174">
    <property type="entry name" value="RHO"/>
    <property type="match status" value="1"/>
</dbReference>
<keyword evidence="6" id="KW-0449">Lipoprotein</keyword>
<dbReference type="GO" id="GO:0015031">
    <property type="term" value="P:protein transport"/>
    <property type="evidence" value="ECO:0007669"/>
    <property type="project" value="UniProtKB-KW"/>
</dbReference>
<dbReference type="Pfam" id="PF00071">
    <property type="entry name" value="Ras"/>
    <property type="match status" value="1"/>
</dbReference>
<proteinExistence type="inferred from homology"/>
<accession>A0A6B2LJB4</accession>
<organism evidence="9">
    <name type="scientific">Arcella intermedia</name>
    <dbReference type="NCBI Taxonomy" id="1963864"/>
    <lineage>
        <taxon>Eukaryota</taxon>
        <taxon>Amoebozoa</taxon>
        <taxon>Tubulinea</taxon>
        <taxon>Elardia</taxon>
        <taxon>Arcellinida</taxon>
        <taxon>Sphaerothecina</taxon>
        <taxon>Arcellidae</taxon>
        <taxon>Arcella</taxon>
    </lineage>
</organism>
<evidence type="ECO:0000256" key="8">
    <source>
        <dbReference type="ARBA" id="ARBA00067801"/>
    </source>
</evidence>
<evidence type="ECO:0000256" key="5">
    <source>
        <dbReference type="ARBA" id="ARBA00023134"/>
    </source>
</evidence>
<dbReference type="PROSITE" id="PS51419">
    <property type="entry name" value="RAB"/>
    <property type="match status" value="1"/>
</dbReference>
<dbReference type="PROSITE" id="PS51421">
    <property type="entry name" value="RAS"/>
    <property type="match status" value="1"/>
</dbReference>
<dbReference type="GO" id="GO:0005770">
    <property type="term" value="C:late endosome"/>
    <property type="evidence" value="ECO:0007669"/>
    <property type="project" value="UniProtKB-ARBA"/>
</dbReference>
<dbReference type="SMART" id="SM00173">
    <property type="entry name" value="RAS"/>
    <property type="match status" value="1"/>
</dbReference>
<evidence type="ECO:0000313" key="9">
    <source>
        <dbReference type="EMBL" id="NDV36788.1"/>
    </source>
</evidence>
<protein>
    <recommendedName>
        <fullName evidence="8">Ras-related protein Rab-7b</fullName>
    </recommendedName>
</protein>
<dbReference type="GO" id="GO:0030139">
    <property type="term" value="C:endocytic vesicle"/>
    <property type="evidence" value="ECO:0007669"/>
    <property type="project" value="UniProtKB-ARBA"/>
</dbReference>
<reference evidence="9" key="1">
    <citation type="journal article" date="2020" name="J. Eukaryot. Microbiol.">
        <title>De novo Sequencing, Assembly and Annotation of the Transcriptome for the Free-Living Testate Amoeba Arcella intermedia.</title>
        <authorList>
            <person name="Ribeiro G.M."/>
            <person name="Porfirio-Sousa A.L."/>
            <person name="Maurer-Alcala X.X."/>
            <person name="Katz L.A."/>
            <person name="Lahr D.J.G."/>
        </authorList>
    </citation>
    <scope>NUCLEOTIDE SEQUENCE</scope>
</reference>
<evidence type="ECO:0000256" key="1">
    <source>
        <dbReference type="ARBA" id="ARBA00006270"/>
    </source>
</evidence>
<dbReference type="FunFam" id="3.40.50.300:FF:000751">
    <property type="entry name" value="Rab family GTPase, putative"/>
    <property type="match status" value="1"/>
</dbReference>
<keyword evidence="2" id="KW-0813">Transport</keyword>
<dbReference type="Gene3D" id="3.40.50.300">
    <property type="entry name" value="P-loop containing nucleotide triphosphate hydrolases"/>
    <property type="match status" value="1"/>
</dbReference>
<keyword evidence="5" id="KW-0342">GTP-binding</keyword>
<evidence type="ECO:0000256" key="2">
    <source>
        <dbReference type="ARBA" id="ARBA00022448"/>
    </source>
</evidence>
<dbReference type="SMART" id="SM00176">
    <property type="entry name" value="RAN"/>
    <property type="match status" value="1"/>
</dbReference>
<dbReference type="InterPro" id="IPR005225">
    <property type="entry name" value="Small_GTP-bd"/>
</dbReference>
<evidence type="ECO:0000256" key="4">
    <source>
        <dbReference type="ARBA" id="ARBA00022927"/>
    </source>
</evidence>
<dbReference type="InterPro" id="IPR027417">
    <property type="entry name" value="P-loop_NTPase"/>
</dbReference>
<keyword evidence="3" id="KW-0547">Nucleotide-binding</keyword>